<comment type="similarity">
    <text evidence="1">Belongs to the metallo-dependent hydrolases superfamily.</text>
</comment>
<dbReference type="Gene3D" id="3.20.20.140">
    <property type="entry name" value="Metal-dependent hydrolases"/>
    <property type="match status" value="1"/>
</dbReference>
<dbReference type="InterPro" id="IPR006680">
    <property type="entry name" value="Amidohydro-rel"/>
</dbReference>
<name>A0A1H1KG89_9BURK</name>
<dbReference type="PANTHER" id="PTHR43569:SF2">
    <property type="entry name" value="AMIDOHYDROLASE-RELATED DOMAIN-CONTAINING PROTEIN"/>
    <property type="match status" value="1"/>
</dbReference>
<dbReference type="RefSeq" id="WP_090812241.1">
    <property type="nucleotide sequence ID" value="NZ_FNKX01000004.1"/>
</dbReference>
<dbReference type="InterPro" id="IPR052350">
    <property type="entry name" value="Metallo-dep_Lactonases"/>
</dbReference>
<dbReference type="SUPFAM" id="SSF51556">
    <property type="entry name" value="Metallo-dependent hydrolases"/>
    <property type="match status" value="1"/>
</dbReference>
<dbReference type="EMBL" id="FNKX01000004">
    <property type="protein sequence ID" value="SDR61358.1"/>
    <property type="molecule type" value="Genomic_DNA"/>
</dbReference>
<feature type="domain" description="Amidohydrolase-related" evidence="2">
    <location>
        <begin position="7"/>
        <end position="290"/>
    </location>
</feature>
<protein>
    <submittedName>
        <fullName evidence="3">L-fuconolactonase</fullName>
    </submittedName>
</protein>
<dbReference type="Pfam" id="PF04909">
    <property type="entry name" value="Amidohydro_2"/>
    <property type="match status" value="1"/>
</dbReference>
<dbReference type="GO" id="GO:0016787">
    <property type="term" value="F:hydrolase activity"/>
    <property type="evidence" value="ECO:0007669"/>
    <property type="project" value="InterPro"/>
</dbReference>
<reference evidence="4" key="1">
    <citation type="submission" date="2016-10" db="EMBL/GenBank/DDBJ databases">
        <authorList>
            <person name="Varghese N."/>
            <person name="Submissions S."/>
        </authorList>
    </citation>
    <scope>NUCLEOTIDE SEQUENCE [LARGE SCALE GENOMIC DNA]</scope>
    <source>
        <strain evidence="4">DUS833</strain>
    </source>
</reference>
<organism evidence="3 4">
    <name type="scientific">Paraburkholderia tuberum</name>
    <dbReference type="NCBI Taxonomy" id="157910"/>
    <lineage>
        <taxon>Bacteria</taxon>
        <taxon>Pseudomonadati</taxon>
        <taxon>Pseudomonadota</taxon>
        <taxon>Betaproteobacteria</taxon>
        <taxon>Burkholderiales</taxon>
        <taxon>Burkholderiaceae</taxon>
        <taxon>Paraburkholderia</taxon>
    </lineage>
</organism>
<dbReference type="STRING" id="157910.SAMN05445850_7706"/>
<evidence type="ECO:0000313" key="4">
    <source>
        <dbReference type="Proteomes" id="UP000199365"/>
    </source>
</evidence>
<proteinExistence type="inferred from homology"/>
<evidence type="ECO:0000256" key="1">
    <source>
        <dbReference type="ARBA" id="ARBA00038310"/>
    </source>
</evidence>
<sequence length="292" mass="33579">MINFPIIDSHIHLLDRQRFGYSWSSGSSWATGATKLQRNWTVDDLSSYSKPYHVQGFVFIEADVDMPQYLDEAEWVASSAENDSRIMACVASLPLEKGLAIEPEMARVASLHRVRGVRRLIQNMQDSATILDRDFLGAINLLPKYDLSFDICIDPHQFEHTIEMVERCPSVSFVLDHMGKPEIKDSRRQDFWRRQIRQLAALPNVVCKVSGLLTQADHATWNAEQVLPFIHHVIEYFGVDRVLFGGDWPVLELAASYREWVDVVDHATQLLPNADRRKIFRDNAIRIYRLDA</sequence>
<dbReference type="Proteomes" id="UP000199365">
    <property type="component" value="Unassembled WGS sequence"/>
</dbReference>
<dbReference type="PANTHER" id="PTHR43569">
    <property type="entry name" value="AMIDOHYDROLASE"/>
    <property type="match status" value="1"/>
</dbReference>
<evidence type="ECO:0000259" key="2">
    <source>
        <dbReference type="Pfam" id="PF04909"/>
    </source>
</evidence>
<accession>A0A1H1KG89</accession>
<dbReference type="InterPro" id="IPR032466">
    <property type="entry name" value="Metal_Hydrolase"/>
</dbReference>
<keyword evidence="4" id="KW-1185">Reference proteome</keyword>
<dbReference type="AlphaFoldDB" id="A0A1H1KG89"/>
<evidence type="ECO:0000313" key="3">
    <source>
        <dbReference type="EMBL" id="SDR61358.1"/>
    </source>
</evidence>
<gene>
    <name evidence="3" type="ORF">SAMN05445850_7706</name>
</gene>